<dbReference type="InterPro" id="IPR055259">
    <property type="entry name" value="YkvP/CgeB_Glyco_trans-like"/>
</dbReference>
<protein>
    <recommendedName>
        <fullName evidence="5">Glycosyltransferase</fullName>
    </recommendedName>
</protein>
<dbReference type="SUPFAM" id="SSF53756">
    <property type="entry name" value="UDP-Glycosyltransferase/glycogen phosphorylase"/>
    <property type="match status" value="1"/>
</dbReference>
<evidence type="ECO:0000313" key="3">
    <source>
        <dbReference type="EMBL" id="GAA1963098.1"/>
    </source>
</evidence>
<feature type="domain" description="Spore protein YkvP/CgeB glycosyl transferase-like" evidence="2">
    <location>
        <begin position="646"/>
        <end position="781"/>
    </location>
</feature>
<reference evidence="4" key="1">
    <citation type="journal article" date="2019" name="Int. J. Syst. Evol. Microbiol.">
        <title>The Global Catalogue of Microorganisms (GCM) 10K type strain sequencing project: providing services to taxonomists for standard genome sequencing and annotation.</title>
        <authorList>
            <consortium name="The Broad Institute Genomics Platform"/>
            <consortium name="The Broad Institute Genome Sequencing Center for Infectious Disease"/>
            <person name="Wu L."/>
            <person name="Ma J."/>
        </authorList>
    </citation>
    <scope>NUCLEOTIDE SEQUENCE [LARGE SCALE GENOMIC DNA]</scope>
    <source>
        <strain evidence="4">JCM 15309</strain>
    </source>
</reference>
<dbReference type="Pfam" id="PF13524">
    <property type="entry name" value="Glyco_trans_1_2"/>
    <property type="match status" value="1"/>
</dbReference>
<feature type="domain" description="Glycosyltransferase 2-like" evidence="1">
    <location>
        <begin position="196"/>
        <end position="313"/>
    </location>
</feature>
<keyword evidence="4" id="KW-1185">Reference proteome</keyword>
<dbReference type="EMBL" id="BAAAPB010000002">
    <property type="protein sequence ID" value="GAA1963098.1"/>
    <property type="molecule type" value="Genomic_DNA"/>
</dbReference>
<gene>
    <name evidence="3" type="ORF">GCM10009798_23660</name>
</gene>
<dbReference type="Gene3D" id="3.90.550.10">
    <property type="entry name" value="Spore Coat Polysaccharide Biosynthesis Protein SpsA, Chain A"/>
    <property type="match status" value="1"/>
</dbReference>
<dbReference type="SUPFAM" id="SSF53448">
    <property type="entry name" value="Nucleotide-diphospho-sugar transferases"/>
    <property type="match status" value="1"/>
</dbReference>
<evidence type="ECO:0000259" key="1">
    <source>
        <dbReference type="Pfam" id="PF00535"/>
    </source>
</evidence>
<accession>A0ABP5CF92</accession>
<organism evidence="3 4">
    <name type="scientific">Nocardioides panacihumi</name>
    <dbReference type="NCBI Taxonomy" id="400774"/>
    <lineage>
        <taxon>Bacteria</taxon>
        <taxon>Bacillati</taxon>
        <taxon>Actinomycetota</taxon>
        <taxon>Actinomycetes</taxon>
        <taxon>Propionibacteriales</taxon>
        <taxon>Nocardioidaceae</taxon>
        <taxon>Nocardioides</taxon>
    </lineage>
</organism>
<sequence>MAGIVGRAARRLRSQRPSAAERLLLESPLFDADWYAAQAGRPLRGTAAVRHYLAEGVARGLQPHPLFDPTFVRSQWTQSRLSRLGDGDPLTFYLRRQAYGTATHPLFDAAGYVLRTPEAATHPGGPTAHYVQVGAAAGLPANDWLAGDLTAWLVARRQEAVRRRGAAAVETDAGDLNDGVAWDELAGREQDDAVVSVIIPTYDDFVMTFAAVDAVVASDGVDGVGIDCLVWDNGSRPEVAAALDALPLRSGAVRLLRSETNLGFALGNNLALPHARGSVVVFLNNDTTVPPGWLPPLVEALRDTEVLGVQPLLVYPTGAVQSAGVAFPTTGGLPHQLLQGFPAEDAAGIAGQRLHALTGAALTIRYSDAVALRGFDPGYVNGMEDVDLCRRLAELRPGHFRVLPEQPVVHHESRTPGRYARYLANRELYLERWHGRDEPRDDGALWASAGYRVMGHEVRRRNPKQERRLLVPEPVLVHELRFRADPRPLRWAIKNPALSGAAGDSWGDTHFADSLAVALRRLGEDVVIDRRGEFERATSRHDDVALLLRGRLPLRPTPEQVTIAWVISHPDRVTLEEVRQYDRVVAASTCWAAERSHEWGVRIDPLLQATDPERFHPDAAVPDTGERLVFIGSTDGRVRAVVHDAIEAGLDVAVHGSGWDGLLPPDVHRSSYVDNSELAAAYRRAGIVLNDHWTDMRREGFVSNRLFDAVASGARVVTDEIDGLDELFGDSVQVYRSVDDLRRLASLPDPDAVFGDDAARRLLAAKVRREHSFDARAKDLVAIAHELHAGR</sequence>
<dbReference type="PANTHER" id="PTHR43179:SF7">
    <property type="entry name" value="RHAMNOSYLTRANSFERASE WBBL"/>
    <property type="match status" value="1"/>
</dbReference>
<dbReference type="InterPro" id="IPR029044">
    <property type="entry name" value="Nucleotide-diphossugar_trans"/>
</dbReference>
<comment type="caution">
    <text evidence="3">The sequence shown here is derived from an EMBL/GenBank/DDBJ whole genome shotgun (WGS) entry which is preliminary data.</text>
</comment>
<dbReference type="Gene3D" id="3.40.50.2000">
    <property type="entry name" value="Glycogen Phosphorylase B"/>
    <property type="match status" value="1"/>
</dbReference>
<evidence type="ECO:0008006" key="5">
    <source>
        <dbReference type="Google" id="ProtNLM"/>
    </source>
</evidence>
<dbReference type="PANTHER" id="PTHR43179">
    <property type="entry name" value="RHAMNOSYLTRANSFERASE WBBL"/>
    <property type="match status" value="1"/>
</dbReference>
<dbReference type="InterPro" id="IPR001173">
    <property type="entry name" value="Glyco_trans_2-like"/>
</dbReference>
<dbReference type="Proteomes" id="UP001500571">
    <property type="component" value="Unassembled WGS sequence"/>
</dbReference>
<evidence type="ECO:0000259" key="2">
    <source>
        <dbReference type="Pfam" id="PF13524"/>
    </source>
</evidence>
<dbReference type="RefSeq" id="WP_344045051.1">
    <property type="nucleotide sequence ID" value="NZ_BAAAPB010000002.1"/>
</dbReference>
<evidence type="ECO:0000313" key="4">
    <source>
        <dbReference type="Proteomes" id="UP001500571"/>
    </source>
</evidence>
<proteinExistence type="predicted"/>
<dbReference type="Pfam" id="PF00535">
    <property type="entry name" value="Glycos_transf_2"/>
    <property type="match status" value="1"/>
</dbReference>
<name>A0ABP5CF92_9ACTN</name>